<keyword evidence="2" id="KW-1133">Transmembrane helix</keyword>
<comment type="caution">
    <text evidence="3">The sequence shown here is derived from an EMBL/GenBank/DDBJ whole genome shotgun (WGS) entry which is preliminary data.</text>
</comment>
<protein>
    <submittedName>
        <fullName evidence="3">Uncharacterized protein</fullName>
    </submittedName>
</protein>
<evidence type="ECO:0000313" key="3">
    <source>
        <dbReference type="EMBL" id="MCI2241531.1"/>
    </source>
</evidence>
<evidence type="ECO:0000256" key="1">
    <source>
        <dbReference type="SAM" id="MobiDB-lite"/>
    </source>
</evidence>
<evidence type="ECO:0000256" key="2">
    <source>
        <dbReference type="SAM" id="Phobius"/>
    </source>
</evidence>
<gene>
    <name evidence="3" type="ORF">LPT13_04080</name>
</gene>
<proteinExistence type="predicted"/>
<keyword evidence="2" id="KW-0812">Transmembrane</keyword>
<accession>A0ABS9WGZ4</accession>
<name>A0ABS9WGZ4_9ACTN</name>
<keyword evidence="2" id="KW-0472">Membrane</keyword>
<dbReference type="EMBL" id="JAJMLW010000001">
    <property type="protein sequence ID" value="MCI2241531.1"/>
    <property type="molecule type" value="Genomic_DNA"/>
</dbReference>
<feature type="transmembrane region" description="Helical" evidence="2">
    <location>
        <begin position="24"/>
        <end position="43"/>
    </location>
</feature>
<dbReference type="RefSeq" id="WP_242163783.1">
    <property type="nucleotide sequence ID" value="NZ_JAJMLW010000001.1"/>
</dbReference>
<sequence>MPMPGEDAATHYIDAMAAAGEGPMWLFALGVLAIAAVVAYKILPVVKECKLRSIDIEEQREQRKAEEARMRDERDRESAAINARAVDAQERSTAAMAAMTQQMAVMSGQLEMSRDRSAHMGGQIDDMAHKVSEIHGAVVVNQPPNSKE</sequence>
<dbReference type="Proteomes" id="UP001430755">
    <property type="component" value="Unassembled WGS sequence"/>
</dbReference>
<keyword evidence="4" id="KW-1185">Reference proteome</keyword>
<evidence type="ECO:0000313" key="4">
    <source>
        <dbReference type="Proteomes" id="UP001430755"/>
    </source>
</evidence>
<reference evidence="3" key="1">
    <citation type="submission" date="2021-11" db="EMBL/GenBank/DDBJ databases">
        <title>A Novel Adlercreutzia Species, isolated from a Allomyrina dichotoma larva feces.</title>
        <authorList>
            <person name="Suh M.K."/>
        </authorList>
    </citation>
    <scope>NUCLEOTIDE SEQUENCE</scope>
    <source>
        <strain evidence="3">JBNU-10</strain>
    </source>
</reference>
<organism evidence="3 4">
    <name type="scientific">Adlercreutzia faecimuris</name>
    <dbReference type="NCBI Taxonomy" id="2897341"/>
    <lineage>
        <taxon>Bacteria</taxon>
        <taxon>Bacillati</taxon>
        <taxon>Actinomycetota</taxon>
        <taxon>Coriobacteriia</taxon>
        <taxon>Eggerthellales</taxon>
        <taxon>Eggerthellaceae</taxon>
        <taxon>Adlercreutzia</taxon>
    </lineage>
</organism>
<feature type="region of interest" description="Disordered" evidence="1">
    <location>
        <begin position="58"/>
        <end position="78"/>
    </location>
</feature>